<accession>A0A9N8HU60</accession>
<keyword evidence="3" id="KW-1185">Reference proteome</keyword>
<reference evidence="2" key="1">
    <citation type="submission" date="2020-06" db="EMBL/GenBank/DDBJ databases">
        <authorList>
            <consortium name="Plant Systems Biology data submission"/>
        </authorList>
    </citation>
    <scope>NUCLEOTIDE SEQUENCE</scope>
    <source>
        <strain evidence="2">D6</strain>
    </source>
</reference>
<evidence type="ECO:0000313" key="3">
    <source>
        <dbReference type="Proteomes" id="UP001153069"/>
    </source>
</evidence>
<feature type="region of interest" description="Disordered" evidence="1">
    <location>
        <begin position="104"/>
        <end position="134"/>
    </location>
</feature>
<comment type="caution">
    <text evidence="2">The sequence shown here is derived from an EMBL/GenBank/DDBJ whole genome shotgun (WGS) entry which is preliminary data.</text>
</comment>
<evidence type="ECO:0000313" key="2">
    <source>
        <dbReference type="EMBL" id="CAB9525597.1"/>
    </source>
</evidence>
<dbReference type="AlphaFoldDB" id="A0A9N8HU60"/>
<proteinExistence type="predicted"/>
<evidence type="ECO:0000256" key="1">
    <source>
        <dbReference type="SAM" id="MobiDB-lite"/>
    </source>
</evidence>
<protein>
    <submittedName>
        <fullName evidence="2">Uncharacterized protein</fullName>
    </submittedName>
</protein>
<organism evidence="2 3">
    <name type="scientific">Seminavis robusta</name>
    <dbReference type="NCBI Taxonomy" id="568900"/>
    <lineage>
        <taxon>Eukaryota</taxon>
        <taxon>Sar</taxon>
        <taxon>Stramenopiles</taxon>
        <taxon>Ochrophyta</taxon>
        <taxon>Bacillariophyta</taxon>
        <taxon>Bacillariophyceae</taxon>
        <taxon>Bacillariophycidae</taxon>
        <taxon>Naviculales</taxon>
        <taxon>Naviculaceae</taxon>
        <taxon>Seminavis</taxon>
    </lineage>
</organism>
<sequence>MCRQSTVPKFVVIDVPSIAKNDAHDDMDMSISFSSRSFCTCEAKSRWSVSASTKLPKQPYRLPCSLHKHQDEAKVSILQTGLNQCSNPPRIPTRRGSLVLADSSYGGPRTRMNNDAALGPCPSSARLSATREGN</sequence>
<dbReference type="Proteomes" id="UP001153069">
    <property type="component" value="Unassembled WGS sequence"/>
</dbReference>
<dbReference type="EMBL" id="CAICTM010001697">
    <property type="protein sequence ID" value="CAB9525597.1"/>
    <property type="molecule type" value="Genomic_DNA"/>
</dbReference>
<name>A0A9N8HU60_9STRA</name>
<gene>
    <name evidence="2" type="ORF">SEMRO_1699_G292000.1</name>
</gene>